<keyword evidence="3" id="KW-0807">Transducer</keyword>
<accession>A0A9P6LB95</accession>
<dbReference type="OrthoDB" id="5817230at2759"/>
<keyword evidence="5" id="KW-0460">Magnesium</keyword>
<evidence type="ECO:0000256" key="1">
    <source>
        <dbReference type="ARBA" id="ARBA00022741"/>
    </source>
</evidence>
<dbReference type="EMBL" id="WIUZ02000002">
    <property type="protein sequence ID" value="KAF9790655.1"/>
    <property type="molecule type" value="Genomic_DNA"/>
</dbReference>
<dbReference type="AlphaFoldDB" id="A0A9P6LB95"/>
<dbReference type="InterPro" id="IPR001019">
    <property type="entry name" value="Gprotein_alpha_su"/>
</dbReference>
<dbReference type="PROSITE" id="PS51882">
    <property type="entry name" value="G_ALPHA"/>
    <property type="match status" value="1"/>
</dbReference>
<keyword evidence="2 4" id="KW-0342">GTP-binding</keyword>
<evidence type="ECO:0000256" key="5">
    <source>
        <dbReference type="PIRSR" id="PIRSR601019-2"/>
    </source>
</evidence>
<dbReference type="SMART" id="SM00275">
    <property type="entry name" value="G_alpha"/>
    <property type="match status" value="1"/>
</dbReference>
<gene>
    <name evidence="7" type="ORF">BJ322DRAFT_404804</name>
</gene>
<evidence type="ECO:0000256" key="3">
    <source>
        <dbReference type="ARBA" id="ARBA00023224"/>
    </source>
</evidence>
<evidence type="ECO:0000256" key="2">
    <source>
        <dbReference type="ARBA" id="ARBA00023134"/>
    </source>
</evidence>
<proteinExistence type="predicted"/>
<evidence type="ECO:0000256" key="6">
    <source>
        <dbReference type="SAM" id="MobiDB-lite"/>
    </source>
</evidence>
<feature type="binding site" evidence="5">
    <location>
        <position position="295"/>
    </location>
    <ligand>
        <name>Mg(2+)</name>
        <dbReference type="ChEBI" id="CHEBI:18420"/>
    </ligand>
</feature>
<reference evidence="7" key="2">
    <citation type="submission" date="2020-11" db="EMBL/GenBank/DDBJ databases">
        <authorList>
            <consortium name="DOE Joint Genome Institute"/>
            <person name="Kuo A."/>
            <person name="Miyauchi S."/>
            <person name="Kiss E."/>
            <person name="Drula E."/>
            <person name="Kohler A."/>
            <person name="Sanchez-Garcia M."/>
            <person name="Andreopoulos B."/>
            <person name="Barry K.W."/>
            <person name="Bonito G."/>
            <person name="Buee M."/>
            <person name="Carver A."/>
            <person name="Chen C."/>
            <person name="Cichocki N."/>
            <person name="Clum A."/>
            <person name="Culley D."/>
            <person name="Crous P.W."/>
            <person name="Fauchery L."/>
            <person name="Girlanda M."/>
            <person name="Hayes R."/>
            <person name="Keri Z."/>
            <person name="Labutti K."/>
            <person name="Lipzen A."/>
            <person name="Lombard V."/>
            <person name="Magnuson J."/>
            <person name="Maillard F."/>
            <person name="Morin E."/>
            <person name="Murat C."/>
            <person name="Nolan M."/>
            <person name="Ohm R."/>
            <person name="Pangilinan J."/>
            <person name="Pereira M."/>
            <person name="Perotto S."/>
            <person name="Peter M."/>
            <person name="Riley R."/>
            <person name="Sitrit Y."/>
            <person name="Stielow B."/>
            <person name="Szollosi G."/>
            <person name="Zifcakova L."/>
            <person name="Stursova M."/>
            <person name="Spatafora J.W."/>
            <person name="Tedersoo L."/>
            <person name="Vaario L.-M."/>
            <person name="Yamada A."/>
            <person name="Yan M."/>
            <person name="Wang P."/>
            <person name="Xu J."/>
            <person name="Bruns T."/>
            <person name="Baldrian P."/>
            <person name="Vilgalys R."/>
            <person name="Henrissat B."/>
            <person name="Grigoriev I.V."/>
            <person name="Hibbett D."/>
            <person name="Nagy L.G."/>
            <person name="Martin F.M."/>
        </authorList>
    </citation>
    <scope>NUCLEOTIDE SEQUENCE</scope>
    <source>
        <strain evidence="7">UH-Tt-Lm1</strain>
    </source>
</reference>
<feature type="region of interest" description="Disordered" evidence="6">
    <location>
        <begin position="202"/>
        <end position="224"/>
    </location>
</feature>
<evidence type="ECO:0000313" key="8">
    <source>
        <dbReference type="Proteomes" id="UP000736335"/>
    </source>
</evidence>
<dbReference type="GO" id="GO:0031683">
    <property type="term" value="F:G-protein beta/gamma-subunit complex binding"/>
    <property type="evidence" value="ECO:0007669"/>
    <property type="project" value="InterPro"/>
</dbReference>
<organism evidence="7 8">
    <name type="scientific">Thelephora terrestris</name>
    <dbReference type="NCBI Taxonomy" id="56493"/>
    <lineage>
        <taxon>Eukaryota</taxon>
        <taxon>Fungi</taxon>
        <taxon>Dikarya</taxon>
        <taxon>Basidiomycota</taxon>
        <taxon>Agaricomycotina</taxon>
        <taxon>Agaricomycetes</taxon>
        <taxon>Thelephorales</taxon>
        <taxon>Thelephoraceae</taxon>
        <taxon>Thelephora</taxon>
    </lineage>
</organism>
<keyword evidence="5" id="KW-0479">Metal-binding</keyword>
<dbReference type="FunFam" id="3.40.50.300:FF:000720">
    <property type="entry name" value="Guanine nucleotide-binding protein G(k) subunit alpha"/>
    <property type="match status" value="1"/>
</dbReference>
<dbReference type="PANTHER" id="PTHR10218:SF360">
    <property type="entry name" value="GUANINE NUCLEOTIDE-BINDING PROTEIN SUBUNIT ALPHA HOMOLOG"/>
    <property type="match status" value="1"/>
</dbReference>
<name>A0A9P6LB95_9AGAM</name>
<protein>
    <submittedName>
        <fullName evidence="7">Guanine nucleotide binding protein, alpha subunit</fullName>
    </submittedName>
</protein>
<dbReference type="PRINTS" id="PR00318">
    <property type="entry name" value="GPROTEINA"/>
</dbReference>
<dbReference type="GO" id="GO:0007188">
    <property type="term" value="P:adenylate cyclase-modulating G protein-coupled receptor signaling pathway"/>
    <property type="evidence" value="ECO:0007669"/>
    <property type="project" value="TreeGrafter"/>
</dbReference>
<keyword evidence="8" id="KW-1185">Reference proteome</keyword>
<reference evidence="7" key="1">
    <citation type="journal article" date="2020" name="Nat. Commun.">
        <title>Large-scale genome sequencing of mycorrhizal fungi provides insights into the early evolution of symbiotic traits.</title>
        <authorList>
            <person name="Miyauchi S."/>
            <person name="Kiss E."/>
            <person name="Kuo A."/>
            <person name="Drula E."/>
            <person name="Kohler A."/>
            <person name="Sanchez-Garcia M."/>
            <person name="Morin E."/>
            <person name="Andreopoulos B."/>
            <person name="Barry K.W."/>
            <person name="Bonito G."/>
            <person name="Buee M."/>
            <person name="Carver A."/>
            <person name="Chen C."/>
            <person name="Cichocki N."/>
            <person name="Clum A."/>
            <person name="Culley D."/>
            <person name="Crous P.W."/>
            <person name="Fauchery L."/>
            <person name="Girlanda M."/>
            <person name="Hayes R.D."/>
            <person name="Keri Z."/>
            <person name="LaButti K."/>
            <person name="Lipzen A."/>
            <person name="Lombard V."/>
            <person name="Magnuson J."/>
            <person name="Maillard F."/>
            <person name="Murat C."/>
            <person name="Nolan M."/>
            <person name="Ohm R.A."/>
            <person name="Pangilinan J."/>
            <person name="Pereira M.F."/>
            <person name="Perotto S."/>
            <person name="Peter M."/>
            <person name="Pfister S."/>
            <person name="Riley R."/>
            <person name="Sitrit Y."/>
            <person name="Stielow J.B."/>
            <person name="Szollosi G."/>
            <person name="Zifcakova L."/>
            <person name="Stursova M."/>
            <person name="Spatafora J.W."/>
            <person name="Tedersoo L."/>
            <person name="Vaario L.M."/>
            <person name="Yamada A."/>
            <person name="Yan M."/>
            <person name="Wang P."/>
            <person name="Xu J."/>
            <person name="Bruns T."/>
            <person name="Baldrian P."/>
            <person name="Vilgalys R."/>
            <person name="Dunand C."/>
            <person name="Henrissat B."/>
            <person name="Grigoriev I.V."/>
            <person name="Hibbett D."/>
            <person name="Nagy L.G."/>
            <person name="Martin F.M."/>
        </authorList>
    </citation>
    <scope>NUCLEOTIDE SEQUENCE</scope>
    <source>
        <strain evidence="7">UH-Tt-Lm1</strain>
    </source>
</reference>
<feature type="binding site" evidence="4">
    <location>
        <begin position="289"/>
        <end position="295"/>
    </location>
    <ligand>
        <name>GTP</name>
        <dbReference type="ChEBI" id="CHEBI:37565"/>
    </ligand>
</feature>
<keyword evidence="1 4" id="KW-0547">Nucleotide-binding</keyword>
<dbReference type="GO" id="GO:0046872">
    <property type="term" value="F:metal ion binding"/>
    <property type="evidence" value="ECO:0007669"/>
    <property type="project" value="UniProtKB-KW"/>
</dbReference>
<dbReference type="GO" id="GO:0005525">
    <property type="term" value="F:GTP binding"/>
    <property type="evidence" value="ECO:0007669"/>
    <property type="project" value="UniProtKB-KW"/>
</dbReference>
<dbReference type="SUPFAM" id="SSF47895">
    <property type="entry name" value="Transducin (alpha subunit), insertion domain"/>
    <property type="match status" value="1"/>
</dbReference>
<dbReference type="Gene3D" id="3.40.50.300">
    <property type="entry name" value="P-loop containing nucleotide triphosphate hydrolases"/>
    <property type="match status" value="2"/>
</dbReference>
<feature type="region of interest" description="Disordered" evidence="6">
    <location>
        <begin position="1"/>
        <end position="24"/>
    </location>
</feature>
<dbReference type="Proteomes" id="UP000736335">
    <property type="component" value="Unassembled WGS sequence"/>
</dbReference>
<evidence type="ECO:0000256" key="4">
    <source>
        <dbReference type="PIRSR" id="PIRSR601019-1"/>
    </source>
</evidence>
<comment type="caution">
    <text evidence="7">The sequence shown here is derived from an EMBL/GenBank/DDBJ whole genome shotgun (WGS) entry which is preliminary data.</text>
</comment>
<sequence length="476" mass="54390">MLRANHRPPSILGDDPFSHALKPSPYETDYEKHSRLEREIEAKRISDLIDDEIRRDKERFKRSKQDVRLLLLGQAESGKSTLQKQFQLLHSPASLDAERASWKIVVFYNVIHAIRTILDGLENWGHLVYQNLNQHWPNSSEEGDPNTPGGRSSITQLRLKLTALVAVEQVLADRLSGGLKITGGGKNGVYVRSGWQVRTQIHTTRNKGKGKARSTGNTPDDADQDELLVDVARKLQIARDDIVSLRNHPAVTKLLEKKKIRLEEWSEFFLDQINRIAERGYVPTIDDVLHARIQTIGVAEHTFVVQHNSRPVQWRLYDVGGARGQRHTWAPFFDDANAIIYVAPISAFDQYLEEDPLTNRIEDSIQLFSQICANKLLKNVHLVLFLNKTDLLRKKLAQGTRVSKYITSYGKRSNDYEHVSNYFKTHFVQVHRSNNPGQRVLYVHQTSVVDTKTTQTVIINVRDSIFRGYLKDAALV</sequence>
<evidence type="ECO:0000313" key="7">
    <source>
        <dbReference type="EMBL" id="KAF9790655.1"/>
    </source>
</evidence>
<dbReference type="GO" id="GO:0003924">
    <property type="term" value="F:GTPase activity"/>
    <property type="evidence" value="ECO:0007669"/>
    <property type="project" value="InterPro"/>
</dbReference>
<dbReference type="GO" id="GO:0005737">
    <property type="term" value="C:cytoplasm"/>
    <property type="evidence" value="ECO:0007669"/>
    <property type="project" value="TreeGrafter"/>
</dbReference>
<dbReference type="GO" id="GO:0005834">
    <property type="term" value="C:heterotrimeric G-protein complex"/>
    <property type="evidence" value="ECO:0007669"/>
    <property type="project" value="TreeGrafter"/>
</dbReference>
<dbReference type="Pfam" id="PF00503">
    <property type="entry name" value="G-alpha"/>
    <property type="match status" value="1"/>
</dbReference>
<dbReference type="PANTHER" id="PTHR10218">
    <property type="entry name" value="GTP-BINDING PROTEIN ALPHA SUBUNIT"/>
    <property type="match status" value="1"/>
</dbReference>
<feature type="binding site" evidence="4">
    <location>
        <begin position="387"/>
        <end position="390"/>
    </location>
    <ligand>
        <name>GTP</name>
        <dbReference type="ChEBI" id="CHEBI:37565"/>
    </ligand>
</feature>
<dbReference type="InterPro" id="IPR027417">
    <property type="entry name" value="P-loop_NTPase"/>
</dbReference>
<dbReference type="SUPFAM" id="SSF52540">
    <property type="entry name" value="P-loop containing nucleoside triphosphate hydrolases"/>
    <property type="match status" value="1"/>
</dbReference>
<dbReference type="InterPro" id="IPR011025">
    <property type="entry name" value="GproteinA_insert"/>
</dbReference>
<dbReference type="GO" id="GO:0001664">
    <property type="term" value="F:G protein-coupled receptor binding"/>
    <property type="evidence" value="ECO:0007669"/>
    <property type="project" value="TreeGrafter"/>
</dbReference>